<reference evidence="7 8" key="1">
    <citation type="submission" date="2018-05" db="EMBL/GenBank/DDBJ databases">
        <title>The draft genome of strain NS-104.</title>
        <authorList>
            <person name="Hang P."/>
            <person name="Jiang J."/>
        </authorList>
    </citation>
    <scope>NUCLEOTIDE SEQUENCE [LARGE SCALE GENOMIC DNA]</scope>
    <source>
        <strain evidence="7 8">NS-104</strain>
    </source>
</reference>
<dbReference type="PANTHER" id="PTHR37422">
    <property type="entry name" value="TEICHURONIC ACID BIOSYNTHESIS PROTEIN TUAE"/>
    <property type="match status" value="1"/>
</dbReference>
<dbReference type="InterPro" id="IPR051533">
    <property type="entry name" value="WaaL-like"/>
</dbReference>
<feature type="transmembrane region" description="Helical" evidence="5">
    <location>
        <begin position="380"/>
        <end position="400"/>
    </location>
</feature>
<feature type="transmembrane region" description="Helical" evidence="5">
    <location>
        <begin position="229"/>
        <end position="249"/>
    </location>
</feature>
<feature type="transmembrane region" description="Helical" evidence="5">
    <location>
        <begin position="88"/>
        <end position="108"/>
    </location>
</feature>
<keyword evidence="4 5" id="KW-0472">Membrane</keyword>
<dbReference type="InterPro" id="IPR007016">
    <property type="entry name" value="O-antigen_ligase-rel_domated"/>
</dbReference>
<feature type="transmembrane region" description="Helical" evidence="5">
    <location>
        <begin position="316"/>
        <end position="342"/>
    </location>
</feature>
<keyword evidence="2 5" id="KW-0812">Transmembrane</keyword>
<evidence type="ECO:0000313" key="8">
    <source>
        <dbReference type="Proteomes" id="UP000245252"/>
    </source>
</evidence>
<feature type="transmembrane region" description="Helical" evidence="5">
    <location>
        <begin position="120"/>
        <end position="141"/>
    </location>
</feature>
<evidence type="ECO:0000256" key="3">
    <source>
        <dbReference type="ARBA" id="ARBA00022989"/>
    </source>
</evidence>
<feature type="transmembrane region" description="Helical" evidence="5">
    <location>
        <begin position="354"/>
        <end position="374"/>
    </location>
</feature>
<dbReference type="OrthoDB" id="4391260at2"/>
<sequence>MTSPKIESFAIYALMGVSLWNPGANSLLGGLGEPLRYALFGGLSLAIIVYTYITRGIRVSLSAEWTLLLAFLAYTIASAAWSEGGASAMMKATLISLTVMVSICIVNLKWLDEILVIHYRLVGCFVTACFVTVLLFPDIGIETGWELEGDWKGLAGQKNELGALAAYVVVSSVAIPLPKSRIAVAIRVVVFAIAGTCLVFSGSRGGQLIAVIGIAALIASRLPKTAQRVSLLLLLACMIPLLHLVASTISLTDDRIGVLGATFNTSNRTTLWFYGLEQLRDRLFLGFGVGGFWTTPRLLAFQDTHGWVLDNFHNGYVTILIEGGLVGLLLLMGALAFIMLLLLMAIGHLRDAHLSLGFAFVVMTLVSNVVENLIGRSTSLSFMTLLIVCFSIHAYVSWLAGRQTDQDFSYPRGYRNDLLARLFGLQKVNKA</sequence>
<dbReference type="GO" id="GO:0016020">
    <property type="term" value="C:membrane"/>
    <property type="evidence" value="ECO:0007669"/>
    <property type="project" value="UniProtKB-SubCell"/>
</dbReference>
<evidence type="ECO:0000256" key="1">
    <source>
        <dbReference type="ARBA" id="ARBA00004141"/>
    </source>
</evidence>
<keyword evidence="3 5" id="KW-1133">Transmembrane helix</keyword>
<gene>
    <name evidence="7" type="ORF">DEM27_33205</name>
</gene>
<dbReference type="AlphaFoldDB" id="A0A2U2DFH0"/>
<feature type="transmembrane region" description="Helical" evidence="5">
    <location>
        <begin position="161"/>
        <end position="177"/>
    </location>
</feature>
<feature type="transmembrane region" description="Helical" evidence="5">
    <location>
        <begin position="207"/>
        <end position="222"/>
    </location>
</feature>
<evidence type="ECO:0000256" key="4">
    <source>
        <dbReference type="ARBA" id="ARBA00023136"/>
    </source>
</evidence>
<protein>
    <recommendedName>
        <fullName evidence="6">O-antigen ligase-related domain-containing protein</fullName>
    </recommendedName>
</protein>
<dbReference type="EMBL" id="QFBC01000042">
    <property type="protein sequence ID" value="PWE52042.1"/>
    <property type="molecule type" value="Genomic_DNA"/>
</dbReference>
<comment type="caution">
    <text evidence="7">The sequence shown here is derived from an EMBL/GenBank/DDBJ whole genome shotgun (WGS) entry which is preliminary data.</text>
</comment>
<feature type="transmembrane region" description="Helical" evidence="5">
    <location>
        <begin position="34"/>
        <end position="53"/>
    </location>
</feature>
<evidence type="ECO:0000313" key="7">
    <source>
        <dbReference type="EMBL" id="PWE52042.1"/>
    </source>
</evidence>
<feature type="transmembrane region" description="Helical" evidence="5">
    <location>
        <begin position="65"/>
        <end position="82"/>
    </location>
</feature>
<evidence type="ECO:0000259" key="6">
    <source>
        <dbReference type="Pfam" id="PF04932"/>
    </source>
</evidence>
<dbReference type="PANTHER" id="PTHR37422:SF21">
    <property type="entry name" value="EXOQ-LIKE PROTEIN"/>
    <property type="match status" value="1"/>
</dbReference>
<dbReference type="Pfam" id="PF04932">
    <property type="entry name" value="Wzy_C"/>
    <property type="match status" value="1"/>
</dbReference>
<comment type="subcellular location">
    <subcellularLocation>
        <location evidence="1">Membrane</location>
        <topology evidence="1">Multi-pass membrane protein</topology>
    </subcellularLocation>
</comment>
<proteinExistence type="predicted"/>
<name>A0A2U2DFH0_9HYPH</name>
<evidence type="ECO:0000256" key="2">
    <source>
        <dbReference type="ARBA" id="ARBA00022692"/>
    </source>
</evidence>
<evidence type="ECO:0000256" key="5">
    <source>
        <dbReference type="SAM" id="Phobius"/>
    </source>
</evidence>
<feature type="transmembrane region" description="Helical" evidence="5">
    <location>
        <begin position="184"/>
        <end position="201"/>
    </location>
</feature>
<feature type="domain" description="O-antigen ligase-related" evidence="6">
    <location>
        <begin position="190"/>
        <end position="332"/>
    </location>
</feature>
<accession>A0A2U2DFH0</accession>
<keyword evidence="8" id="KW-1185">Reference proteome</keyword>
<feature type="transmembrane region" description="Helical" evidence="5">
    <location>
        <begin position="9"/>
        <end position="28"/>
    </location>
</feature>
<dbReference type="Proteomes" id="UP000245252">
    <property type="component" value="Unassembled WGS sequence"/>
</dbReference>
<organism evidence="7 8">
    <name type="scientific">Metarhizobium album</name>
    <dbReference type="NCBI Taxonomy" id="2182425"/>
    <lineage>
        <taxon>Bacteria</taxon>
        <taxon>Pseudomonadati</taxon>
        <taxon>Pseudomonadota</taxon>
        <taxon>Alphaproteobacteria</taxon>
        <taxon>Hyphomicrobiales</taxon>
        <taxon>Rhizobiaceae</taxon>
        <taxon>Metarhizobium</taxon>
    </lineage>
</organism>